<name>A0A1Z1GBL0_AUXPR</name>
<gene>
    <name evidence="2" type="ORF">BW920_0092</name>
</gene>
<feature type="domain" description="Homing endonuclease LAGLIDADG" evidence="1">
    <location>
        <begin position="206"/>
        <end position="301"/>
    </location>
</feature>
<dbReference type="GO" id="GO:0004519">
    <property type="term" value="F:endonuclease activity"/>
    <property type="evidence" value="ECO:0007669"/>
    <property type="project" value="InterPro"/>
</dbReference>
<dbReference type="PANTHER" id="PTHR36181">
    <property type="entry name" value="INTRON-ENCODED ENDONUCLEASE AI3-RELATED"/>
    <property type="match status" value="1"/>
</dbReference>
<dbReference type="InterPro" id="IPR027434">
    <property type="entry name" value="Homing_endonucl"/>
</dbReference>
<dbReference type="Gene3D" id="3.10.28.10">
    <property type="entry name" value="Homing endonucleases"/>
    <property type="match status" value="2"/>
</dbReference>
<dbReference type="EMBL" id="KY681419">
    <property type="protein sequence ID" value="ARV87636.1"/>
    <property type="molecule type" value="Genomic_DNA"/>
</dbReference>
<feature type="domain" description="Homing endonuclease LAGLIDADG" evidence="1">
    <location>
        <begin position="32"/>
        <end position="126"/>
    </location>
</feature>
<protein>
    <recommendedName>
        <fullName evidence="1">Homing endonuclease LAGLIDADG domain-containing protein</fullName>
    </recommendedName>
</protein>
<dbReference type="Pfam" id="PF00961">
    <property type="entry name" value="LAGLIDADG_1"/>
    <property type="match status" value="2"/>
</dbReference>
<organism evidence="2">
    <name type="scientific">Auxenochlorella protothecoides</name>
    <name type="common">Green microalga</name>
    <name type="synonym">Chlorella protothecoides</name>
    <dbReference type="NCBI Taxonomy" id="3075"/>
    <lineage>
        <taxon>Eukaryota</taxon>
        <taxon>Viridiplantae</taxon>
        <taxon>Chlorophyta</taxon>
        <taxon>core chlorophytes</taxon>
        <taxon>Trebouxiophyceae</taxon>
        <taxon>Chlorellales</taxon>
        <taxon>Chlorellaceae</taxon>
        <taxon>Auxenochlorella</taxon>
    </lineage>
</organism>
<dbReference type="AlphaFoldDB" id="A0A1Z1GBL0"/>
<sequence length="328" mass="38697">MENDKFLKQNDKFLKQNDKFLKQNDIFFKQWLVGLTDGDGCFYIGHNSKGYWNFAFKISLSIYNLQVLHYIKKNLGGGSITIETSKKMGTFRIRDIKMLRETIIPIFETYPLLTSKFYSYTRFKNAISVIDNDSLTKSEKNSLVFQTLATRIDKDFVSPIWLQNCTIPRKEFLKLINLHNLTKDVKYIYNLVALCDLKLIISKPWLIGFIEAEGSFYLTNKDNDRIVHGFGITQKLDPILLCGIRSFFGISAQIRYRVKHNYYILDNTNSRANENIITFFSGKNRSKTNMKSMKSVEFRIWSRSYFRYKGNYEKLDKIRDFMRKLKKT</sequence>
<evidence type="ECO:0000313" key="2">
    <source>
        <dbReference type="EMBL" id="ARV87636.1"/>
    </source>
</evidence>
<dbReference type="InterPro" id="IPR051289">
    <property type="entry name" value="LAGLIDADG_Endonuclease"/>
</dbReference>
<accession>A0A1Z1GBL0</accession>
<dbReference type="InterPro" id="IPR004860">
    <property type="entry name" value="LAGLIDADG_dom"/>
</dbReference>
<evidence type="ECO:0000259" key="1">
    <source>
        <dbReference type="Pfam" id="PF00961"/>
    </source>
</evidence>
<geneLocation type="mitochondrion" evidence="2"/>
<dbReference type="PANTHER" id="PTHR36181:SF2">
    <property type="entry name" value="INTRON-ENCODED ENDONUCLEASE AI3-RELATED"/>
    <property type="match status" value="1"/>
</dbReference>
<reference evidence="2" key="1">
    <citation type="submission" date="2017-02" db="EMBL/GenBank/DDBJ databases">
        <title>Whole genome sequencing of photosynthetic microalga Auxenochlorella protothecoides UTEX 2341.</title>
        <authorList>
            <person name="Patelou M."/>
            <person name="Skliros D."/>
            <person name="Kalliampakou K.I."/>
            <person name="Ioannidis N.E."/>
            <person name="Papazi A."/>
            <person name="Katharios P."/>
            <person name="Kotzabasis K."/>
            <person name="Flemetakis E."/>
        </authorList>
    </citation>
    <scope>NUCLEOTIDE SEQUENCE</scope>
    <source>
        <strain evidence="2">UTEX 2341</strain>
    </source>
</reference>
<keyword evidence="2" id="KW-0496">Mitochondrion</keyword>
<dbReference type="SUPFAM" id="SSF55608">
    <property type="entry name" value="Homing endonucleases"/>
    <property type="match status" value="2"/>
</dbReference>
<dbReference type="GO" id="GO:0005739">
    <property type="term" value="C:mitochondrion"/>
    <property type="evidence" value="ECO:0007669"/>
    <property type="project" value="UniProtKB-ARBA"/>
</dbReference>
<proteinExistence type="predicted"/>